<sequence>MKGMYQAVHTIMCENPTKKMWDSYLYFESEPTTKTFLQQIYEKQSIQKSNVYAFHNASKFIYYIKQARQYYFSAAKSDILVQPLLLYYGMVSLLKAYVLTRDPQYPSNTRVLQHGVTSRKIKRNYYSLAEDEVRVQKEGLLPYLYSFLSKEPLHEKYRLQDLLAVIPELQAAYQRLYKQTSLTSVSLSSHRNFERLCTIFYLPDFVLDNAHLTYASFIHYLNRYNQGEAYFAASSLEAPRGIIRLEWHHPEKIHVTESGNGFENILFLHDYKGNFFYKTQAGKNHTIPEVVIHYMIMYVLGMLCRYETERWGEIVFSFMSEDMYMIQEFLTLSARKFPNLVYDLLLQERHIFYTE</sequence>
<dbReference type="EMBL" id="LGUG01000005">
    <property type="protein sequence ID" value="KON93148.1"/>
    <property type="molecule type" value="Genomic_DNA"/>
</dbReference>
<protein>
    <submittedName>
        <fullName evidence="3">YaaC-like Protein</fullName>
    </submittedName>
</protein>
<gene>
    <name evidence="1" type="ORF">AF333_26160</name>
    <name evidence="2" type="ORF">AF333_26170</name>
    <name evidence="3" type="ORF">SAMN04487909_1482</name>
</gene>
<dbReference type="STRING" id="47500.AF333_26160"/>
<proteinExistence type="predicted"/>
<evidence type="ECO:0000313" key="2">
    <source>
        <dbReference type="EMBL" id="KON93149.1"/>
    </source>
</evidence>
<dbReference type="PATRIC" id="fig|47500.8.peg.158"/>
<accession>A0A0D1VJG3</accession>
<reference evidence="3 5" key="2">
    <citation type="submission" date="2016-10" db="EMBL/GenBank/DDBJ databases">
        <authorList>
            <person name="de Groot N.N."/>
        </authorList>
    </citation>
    <scope>NUCLEOTIDE SEQUENCE [LARGE SCALE GENOMIC DNA]</scope>
    <source>
        <strain evidence="3 5">DSM 2895</strain>
    </source>
</reference>
<dbReference type="EMBL" id="FNED01000048">
    <property type="protein sequence ID" value="SDK30114.1"/>
    <property type="molecule type" value="Genomic_DNA"/>
</dbReference>
<organism evidence="2 4">
    <name type="scientific">Aneurinibacillus migulanus</name>
    <name type="common">Bacillus migulanus</name>
    <dbReference type="NCBI Taxonomy" id="47500"/>
    <lineage>
        <taxon>Bacteria</taxon>
        <taxon>Bacillati</taxon>
        <taxon>Bacillota</taxon>
        <taxon>Bacilli</taxon>
        <taxon>Bacillales</taxon>
        <taxon>Paenibacillaceae</taxon>
        <taxon>Aneurinibacillus group</taxon>
        <taxon>Aneurinibacillus</taxon>
    </lineage>
</organism>
<evidence type="ECO:0000313" key="5">
    <source>
        <dbReference type="Proteomes" id="UP000182836"/>
    </source>
</evidence>
<dbReference type="AlphaFoldDB" id="A0A0D1VJG3"/>
<dbReference type="Proteomes" id="UP000182836">
    <property type="component" value="Unassembled WGS sequence"/>
</dbReference>
<reference evidence="2 4" key="1">
    <citation type="submission" date="2015-07" db="EMBL/GenBank/DDBJ databases">
        <title>Fjat-14205 dsm 2895.</title>
        <authorList>
            <person name="Liu B."/>
            <person name="Wang J."/>
            <person name="Zhu Y."/>
            <person name="Liu G."/>
            <person name="Chen Q."/>
            <person name="Chen Z."/>
            <person name="Lan J."/>
            <person name="Che J."/>
            <person name="Ge C."/>
            <person name="Shi H."/>
            <person name="Pan Z."/>
            <person name="Liu X."/>
        </authorList>
    </citation>
    <scope>NUCLEOTIDE SEQUENCE [LARGE SCALE GENOMIC DNA]</scope>
    <source>
        <strain evidence="2 4">DSM 2895</strain>
    </source>
</reference>
<dbReference type="EMBL" id="LGUG01000005">
    <property type="protein sequence ID" value="KON93149.1"/>
    <property type="molecule type" value="Genomic_DNA"/>
</dbReference>
<name>A0A0D1VJG3_ANEMI</name>
<dbReference type="Pfam" id="PF14175">
    <property type="entry name" value="YaaC"/>
    <property type="match status" value="1"/>
</dbReference>
<dbReference type="InterPro" id="IPR026988">
    <property type="entry name" value="YaaC-like"/>
</dbReference>
<dbReference type="OrthoDB" id="2380109at2"/>
<evidence type="ECO:0000313" key="1">
    <source>
        <dbReference type="EMBL" id="KON93148.1"/>
    </source>
</evidence>
<evidence type="ECO:0000313" key="3">
    <source>
        <dbReference type="EMBL" id="SDK30114.1"/>
    </source>
</evidence>
<evidence type="ECO:0000313" key="4">
    <source>
        <dbReference type="Proteomes" id="UP000037269"/>
    </source>
</evidence>
<dbReference type="Proteomes" id="UP000037269">
    <property type="component" value="Unassembled WGS sequence"/>
</dbReference>
<keyword evidence="4" id="KW-1185">Reference proteome</keyword>